<feature type="binding site" evidence="8">
    <location>
        <position position="92"/>
    </location>
    <ligand>
        <name>ATP</name>
        <dbReference type="ChEBI" id="CHEBI:30616"/>
    </ligand>
</feature>
<comment type="similarity">
    <text evidence="2 8 9">Belongs to the NDK family.</text>
</comment>
<feature type="binding site" evidence="8">
    <location>
        <position position="58"/>
    </location>
    <ligand>
        <name>ATP</name>
        <dbReference type="ChEBI" id="CHEBI:30616"/>
    </ligand>
</feature>
<dbReference type="PROSITE" id="PS51374">
    <property type="entry name" value="NDPK_LIKE"/>
    <property type="match status" value="1"/>
</dbReference>
<evidence type="ECO:0000313" key="12">
    <source>
        <dbReference type="EMBL" id="MBM7561051.1"/>
    </source>
</evidence>
<feature type="active site" description="Pros-phosphohistidine intermediate" evidence="8">
    <location>
        <position position="116"/>
    </location>
</feature>
<feature type="binding site" evidence="8">
    <location>
        <position position="10"/>
    </location>
    <ligand>
        <name>ATP</name>
        <dbReference type="ChEBI" id="CHEBI:30616"/>
    </ligand>
</feature>
<dbReference type="PROSITE" id="PS00469">
    <property type="entry name" value="NDPK"/>
    <property type="match status" value="1"/>
</dbReference>
<keyword evidence="3 10" id="KW-0808">Transferase</keyword>
<sequence length="143" mass="15893">MLEKTLVIIKPDAVKRGLVGAILTAYESKGLKIIKMKFGIPQMNLLKRHYSEHEGKAFYDKLLTFMQSGEAVFMVLAGEKAIETVRYINGATHYLEAENGSIRGQYAFDLTENLVHGSDGPVSAKREIEIWFGPESSGEEVNA</sequence>
<evidence type="ECO:0000256" key="9">
    <source>
        <dbReference type="RuleBase" id="RU004011"/>
    </source>
</evidence>
<comment type="cofactor">
    <cofactor evidence="1">
        <name>Mg(2+)</name>
        <dbReference type="ChEBI" id="CHEBI:18420"/>
    </cofactor>
</comment>
<evidence type="ECO:0000256" key="8">
    <source>
        <dbReference type="PROSITE-ProRule" id="PRU00706"/>
    </source>
</evidence>
<feature type="binding site" evidence="8">
    <location>
        <position position="103"/>
    </location>
    <ligand>
        <name>ATP</name>
        <dbReference type="ChEBI" id="CHEBI:30616"/>
    </ligand>
</feature>
<keyword evidence="6 10" id="KW-0067">ATP-binding</keyword>
<dbReference type="SMART" id="SM00562">
    <property type="entry name" value="NDK"/>
    <property type="match status" value="1"/>
</dbReference>
<dbReference type="NCBIfam" id="NF001908">
    <property type="entry name" value="PRK00668.1"/>
    <property type="match status" value="1"/>
</dbReference>
<dbReference type="Pfam" id="PF00334">
    <property type="entry name" value="NDK"/>
    <property type="match status" value="1"/>
</dbReference>
<keyword evidence="13" id="KW-1185">Reference proteome</keyword>
<dbReference type="InterPro" id="IPR034907">
    <property type="entry name" value="NDK-like_dom"/>
</dbReference>
<keyword evidence="4 10" id="KW-0547">Nucleotide-binding</keyword>
<evidence type="ECO:0000256" key="7">
    <source>
        <dbReference type="ARBA" id="ARBA00023080"/>
    </source>
</evidence>
<dbReference type="RefSeq" id="WP_341534646.1">
    <property type="nucleotide sequence ID" value="NZ_JAFBDT010000003.1"/>
</dbReference>
<dbReference type="EMBL" id="JAFBDT010000003">
    <property type="protein sequence ID" value="MBM7561051.1"/>
    <property type="molecule type" value="Genomic_DNA"/>
</dbReference>
<evidence type="ECO:0000256" key="4">
    <source>
        <dbReference type="ARBA" id="ARBA00022741"/>
    </source>
</evidence>
<protein>
    <recommendedName>
        <fullName evidence="10">Nucleoside diphosphate kinase</fullName>
        <ecNumber evidence="10">2.7.4.6</ecNumber>
    </recommendedName>
</protein>
<evidence type="ECO:0000256" key="10">
    <source>
        <dbReference type="RuleBase" id="RU004013"/>
    </source>
</evidence>
<dbReference type="PRINTS" id="PR01243">
    <property type="entry name" value="NUCDPKINASE"/>
</dbReference>
<accession>A0ABS2MNS1</accession>
<keyword evidence="5 10" id="KW-0418">Kinase</keyword>
<reference evidence="12 13" key="1">
    <citation type="submission" date="2021-01" db="EMBL/GenBank/DDBJ databases">
        <title>Genomic Encyclopedia of Type Strains, Phase IV (KMG-IV): sequencing the most valuable type-strain genomes for metagenomic binning, comparative biology and taxonomic classification.</title>
        <authorList>
            <person name="Goeker M."/>
        </authorList>
    </citation>
    <scope>NUCLEOTIDE SEQUENCE [LARGE SCALE GENOMIC DNA]</scope>
    <source>
        <strain evidence="12 13">DSM 24436</strain>
    </source>
</reference>
<dbReference type="InterPro" id="IPR036850">
    <property type="entry name" value="NDK-like_dom_sf"/>
</dbReference>
<dbReference type="SUPFAM" id="SSF54919">
    <property type="entry name" value="Nucleoside diphosphate kinase, NDK"/>
    <property type="match status" value="1"/>
</dbReference>
<comment type="catalytic activity">
    <reaction evidence="10">
        <text>a 2'-deoxyribonucleoside 5'-diphosphate + ATP = a 2'-deoxyribonucleoside 5'-triphosphate + ADP</text>
        <dbReference type="Rhea" id="RHEA:44640"/>
        <dbReference type="ChEBI" id="CHEBI:30616"/>
        <dbReference type="ChEBI" id="CHEBI:61560"/>
        <dbReference type="ChEBI" id="CHEBI:73316"/>
        <dbReference type="ChEBI" id="CHEBI:456216"/>
        <dbReference type="EC" id="2.7.4.6"/>
    </reaction>
</comment>
<keyword evidence="7" id="KW-0546">Nucleotide metabolism</keyword>
<comment type="caution">
    <text evidence="12">The sequence shown here is derived from an EMBL/GenBank/DDBJ whole genome shotgun (WGS) entry which is preliminary data.</text>
</comment>
<dbReference type="InterPro" id="IPR023005">
    <property type="entry name" value="Nucleoside_diP_kinase_AS"/>
</dbReference>
<feature type="binding site" evidence="8">
    <location>
        <position position="113"/>
    </location>
    <ligand>
        <name>ATP</name>
        <dbReference type="ChEBI" id="CHEBI:30616"/>
    </ligand>
</feature>
<dbReference type="Proteomes" id="UP000767854">
    <property type="component" value="Unassembled WGS sequence"/>
</dbReference>
<evidence type="ECO:0000256" key="5">
    <source>
        <dbReference type="ARBA" id="ARBA00022777"/>
    </source>
</evidence>
<evidence type="ECO:0000256" key="6">
    <source>
        <dbReference type="ARBA" id="ARBA00022840"/>
    </source>
</evidence>
<name>A0ABS2MNS1_9FIRM</name>
<organism evidence="12 13">
    <name type="scientific">Fusibacter tunisiensis</name>
    <dbReference type="NCBI Taxonomy" id="1008308"/>
    <lineage>
        <taxon>Bacteria</taxon>
        <taxon>Bacillati</taxon>
        <taxon>Bacillota</taxon>
        <taxon>Clostridia</taxon>
        <taxon>Eubacteriales</taxon>
        <taxon>Eubacteriales Family XII. Incertae Sedis</taxon>
        <taxon>Fusibacter</taxon>
    </lineage>
</organism>
<feature type="domain" description="Nucleoside diphosphate kinase-like" evidence="11">
    <location>
        <begin position="2"/>
        <end position="139"/>
    </location>
</feature>
<dbReference type="InterPro" id="IPR001564">
    <property type="entry name" value="Nucleoside_diP_kinase"/>
</dbReference>
<evidence type="ECO:0000313" key="13">
    <source>
        <dbReference type="Proteomes" id="UP000767854"/>
    </source>
</evidence>
<proteinExistence type="inferred from homology"/>
<dbReference type="PANTHER" id="PTHR11349">
    <property type="entry name" value="NUCLEOSIDE DIPHOSPHATE KINASE"/>
    <property type="match status" value="1"/>
</dbReference>
<feature type="binding site" evidence="8">
    <location>
        <position position="86"/>
    </location>
    <ligand>
        <name>ATP</name>
        <dbReference type="ChEBI" id="CHEBI:30616"/>
    </ligand>
</feature>
<evidence type="ECO:0000256" key="2">
    <source>
        <dbReference type="ARBA" id="ARBA00008142"/>
    </source>
</evidence>
<evidence type="ECO:0000259" key="11">
    <source>
        <dbReference type="SMART" id="SM00562"/>
    </source>
</evidence>
<gene>
    <name evidence="12" type="ORF">JOC49_000568</name>
</gene>
<dbReference type="GO" id="GO:0004550">
    <property type="term" value="F:nucleoside diphosphate kinase activity"/>
    <property type="evidence" value="ECO:0007669"/>
    <property type="project" value="UniProtKB-EC"/>
</dbReference>
<evidence type="ECO:0000256" key="1">
    <source>
        <dbReference type="ARBA" id="ARBA00001946"/>
    </source>
</evidence>
<dbReference type="CDD" id="cd04413">
    <property type="entry name" value="NDPk_I"/>
    <property type="match status" value="1"/>
</dbReference>
<evidence type="ECO:0000256" key="3">
    <source>
        <dbReference type="ARBA" id="ARBA00022679"/>
    </source>
</evidence>
<dbReference type="Gene3D" id="3.30.70.141">
    <property type="entry name" value="Nucleoside diphosphate kinase-like domain"/>
    <property type="match status" value="1"/>
</dbReference>
<dbReference type="EC" id="2.7.4.6" evidence="10"/>